<sequence>MTNYDMCSMTNSSLIYPASLKKCSGVEDIPCHNQPSRPPHVIINLDGNNPEIEDFDHIDELIMYLVSFLRRLRWTYISSKKNCKLVDKL</sequence>
<evidence type="ECO:0000313" key="1">
    <source>
        <dbReference type="EMBL" id="GFQ96392.1"/>
    </source>
</evidence>
<reference evidence="1" key="1">
    <citation type="submission" date="2020-07" db="EMBL/GenBank/DDBJ databases">
        <title>Multicomponent nature underlies the extraordinary mechanical properties of spider dragline silk.</title>
        <authorList>
            <person name="Kono N."/>
            <person name="Nakamura H."/>
            <person name="Mori M."/>
            <person name="Yoshida Y."/>
            <person name="Ohtoshi R."/>
            <person name="Malay A.D."/>
            <person name="Moran D.A.P."/>
            <person name="Tomita M."/>
            <person name="Numata K."/>
            <person name="Arakawa K."/>
        </authorList>
    </citation>
    <scope>NUCLEOTIDE SEQUENCE</scope>
</reference>
<gene>
    <name evidence="1" type="ORF">TNCT_695481</name>
</gene>
<keyword evidence="2" id="KW-1185">Reference proteome</keyword>
<dbReference type="EMBL" id="BMAO01024602">
    <property type="protein sequence ID" value="GFQ96392.1"/>
    <property type="molecule type" value="Genomic_DNA"/>
</dbReference>
<protein>
    <submittedName>
        <fullName evidence="1">Uncharacterized protein</fullName>
    </submittedName>
</protein>
<accession>A0A8X6IKV7</accession>
<dbReference type="AlphaFoldDB" id="A0A8X6IKV7"/>
<organism evidence="1 2">
    <name type="scientific">Trichonephila clavata</name>
    <name type="common">Joro spider</name>
    <name type="synonym">Nephila clavata</name>
    <dbReference type="NCBI Taxonomy" id="2740835"/>
    <lineage>
        <taxon>Eukaryota</taxon>
        <taxon>Metazoa</taxon>
        <taxon>Ecdysozoa</taxon>
        <taxon>Arthropoda</taxon>
        <taxon>Chelicerata</taxon>
        <taxon>Arachnida</taxon>
        <taxon>Araneae</taxon>
        <taxon>Araneomorphae</taxon>
        <taxon>Entelegynae</taxon>
        <taxon>Araneoidea</taxon>
        <taxon>Nephilidae</taxon>
        <taxon>Trichonephila</taxon>
    </lineage>
</organism>
<name>A0A8X6IKV7_TRICU</name>
<dbReference type="OrthoDB" id="6436753at2759"/>
<dbReference type="Proteomes" id="UP000887116">
    <property type="component" value="Unassembled WGS sequence"/>
</dbReference>
<comment type="caution">
    <text evidence="1">The sequence shown here is derived from an EMBL/GenBank/DDBJ whole genome shotgun (WGS) entry which is preliminary data.</text>
</comment>
<evidence type="ECO:0000313" key="2">
    <source>
        <dbReference type="Proteomes" id="UP000887116"/>
    </source>
</evidence>
<proteinExistence type="predicted"/>